<dbReference type="EMBL" id="JACBGI020000014">
    <property type="protein sequence ID" value="MBF6058281.1"/>
    <property type="molecule type" value="Genomic_DNA"/>
</dbReference>
<dbReference type="InterPro" id="IPR052433">
    <property type="entry name" value="X-Pro_dipept-like"/>
</dbReference>
<dbReference type="SUPFAM" id="SSF53092">
    <property type="entry name" value="Creatinase/prolidase N-terminal domain"/>
    <property type="match status" value="1"/>
</dbReference>
<keyword evidence="12" id="KW-1185">Reference proteome</keyword>
<dbReference type="SUPFAM" id="SSF55920">
    <property type="entry name" value="Creatinase/aminopeptidase"/>
    <property type="match status" value="1"/>
</dbReference>
<dbReference type="InterPro" id="IPR001131">
    <property type="entry name" value="Peptidase_M24B_aminopep-P_CS"/>
</dbReference>
<evidence type="ECO:0000256" key="9">
    <source>
        <dbReference type="ARBA" id="ARBA00023211"/>
    </source>
</evidence>
<dbReference type="PRINTS" id="PR00599">
    <property type="entry name" value="MAPEPTIDASE"/>
</dbReference>
<dbReference type="EC" id="3.4.11.9" evidence="4"/>
<sequence length="448" mass="50049">MNDFYALYAEHRQRLAAQLPDDSLVLVSSGKELYRNRDVDYPFRAHSDFWYLSGFEEPEAVLVLEKNQGDLKTHLLLRPKDPLQETWQGRRLGVDAACETLGIDAAYEIDELHETVLQLLENKTQLYFSFGEFTDWAPFVDEWLTESKAKHRQGIETVTRLCDLDEVLHEQRLVKNPAEIALLRKAAHISVQGHLAAMSAALEAEFEYQVQAELEATCRRLGSPRQSFNTISAGGENACILHYTENNATLNKNDLILVDAGAEYRGYAGDITTTFPIGGRFSPQQAQLYSLVLEAQQAAIAAVQPGVPYIAPHQAAVKILTQGLLSLGILNGDLDALIAEDAYKPFYMHGTGHWLGMDVHDVGRYKLKGEWRPLEPGMVLTIEPGLYISETQIGVDEQWRGIGIRIEDDVLVTGEGHEVLTLGLPRTVQEIESWMSSGAEREMKQTAG</sequence>
<dbReference type="PANTHER" id="PTHR43226:SF4">
    <property type="entry name" value="XAA-PRO AMINOPEPTIDASE 3"/>
    <property type="match status" value="1"/>
</dbReference>
<evidence type="ECO:0000256" key="7">
    <source>
        <dbReference type="ARBA" id="ARBA00022801"/>
    </source>
</evidence>
<proteinExistence type="inferred from homology"/>
<dbReference type="InterPro" id="IPR000994">
    <property type="entry name" value="Pept_M24"/>
</dbReference>
<gene>
    <name evidence="11" type="ORF">H8792_007995</name>
</gene>
<comment type="catalytic activity">
    <reaction evidence="1">
        <text>Release of any N-terminal amino acid, including proline, that is linked to proline, even from a dipeptide or tripeptide.</text>
        <dbReference type="EC" id="3.4.11.9"/>
    </reaction>
</comment>
<evidence type="ECO:0000256" key="5">
    <source>
        <dbReference type="ARBA" id="ARBA00022670"/>
    </source>
</evidence>
<keyword evidence="7" id="KW-0378">Hydrolase</keyword>
<keyword evidence="6" id="KW-0479">Metal-binding</keyword>
<reference evidence="11 12" key="1">
    <citation type="submission" date="2020-11" db="EMBL/GenBank/DDBJ databases">
        <title>Sulfur oxidizing isolate from Hospital Hole Sinkhole.</title>
        <authorList>
            <person name="Scott K.M."/>
        </authorList>
    </citation>
    <scope>NUCLEOTIDE SEQUENCE [LARGE SCALE GENOMIC DNA]</scope>
    <source>
        <strain evidence="11 12">HH1</strain>
    </source>
</reference>
<keyword evidence="5" id="KW-0645">Protease</keyword>
<keyword evidence="8" id="KW-0482">Metalloprotease</keyword>
<feature type="domain" description="Aminopeptidase P N-terminal" evidence="10">
    <location>
        <begin position="3"/>
        <end position="137"/>
    </location>
</feature>
<evidence type="ECO:0000256" key="2">
    <source>
        <dbReference type="ARBA" id="ARBA00001936"/>
    </source>
</evidence>
<evidence type="ECO:0000256" key="1">
    <source>
        <dbReference type="ARBA" id="ARBA00001424"/>
    </source>
</evidence>
<dbReference type="PROSITE" id="PS00491">
    <property type="entry name" value="PROLINE_PEPTIDASE"/>
    <property type="match status" value="1"/>
</dbReference>
<dbReference type="InterPro" id="IPR001714">
    <property type="entry name" value="Pept_M24_MAP"/>
</dbReference>
<dbReference type="InterPro" id="IPR029149">
    <property type="entry name" value="Creatin/AminoP/Spt16_N"/>
</dbReference>
<dbReference type="InterPro" id="IPR007865">
    <property type="entry name" value="Aminopep_P_N"/>
</dbReference>
<dbReference type="CDD" id="cd01087">
    <property type="entry name" value="Prolidase"/>
    <property type="match status" value="1"/>
</dbReference>
<dbReference type="Gene3D" id="3.90.230.10">
    <property type="entry name" value="Creatinase/methionine aminopeptidase superfamily"/>
    <property type="match status" value="1"/>
</dbReference>
<dbReference type="GO" id="GO:0004177">
    <property type="term" value="F:aminopeptidase activity"/>
    <property type="evidence" value="ECO:0007669"/>
    <property type="project" value="UniProtKB-KW"/>
</dbReference>
<dbReference type="Pfam" id="PF00557">
    <property type="entry name" value="Peptidase_M24"/>
    <property type="match status" value="1"/>
</dbReference>
<comment type="similarity">
    <text evidence="3">Belongs to the peptidase M24B family.</text>
</comment>
<keyword evidence="11" id="KW-0031">Aminopeptidase</keyword>
<name>A0ABS0BZJ3_9GAMM</name>
<comment type="cofactor">
    <cofactor evidence="2">
        <name>Mn(2+)</name>
        <dbReference type="ChEBI" id="CHEBI:29035"/>
    </cofactor>
</comment>
<evidence type="ECO:0000256" key="4">
    <source>
        <dbReference type="ARBA" id="ARBA00012574"/>
    </source>
</evidence>
<dbReference type="PANTHER" id="PTHR43226">
    <property type="entry name" value="XAA-PRO AMINOPEPTIDASE 3"/>
    <property type="match status" value="1"/>
</dbReference>
<dbReference type="SMART" id="SM01011">
    <property type="entry name" value="AMP_N"/>
    <property type="match status" value="1"/>
</dbReference>
<comment type="caution">
    <text evidence="11">The sequence shown here is derived from an EMBL/GenBank/DDBJ whole genome shotgun (WGS) entry which is preliminary data.</text>
</comment>
<evidence type="ECO:0000259" key="10">
    <source>
        <dbReference type="SMART" id="SM01011"/>
    </source>
</evidence>
<evidence type="ECO:0000313" key="11">
    <source>
        <dbReference type="EMBL" id="MBF6058281.1"/>
    </source>
</evidence>
<dbReference type="Pfam" id="PF05195">
    <property type="entry name" value="AMP_N"/>
    <property type="match status" value="1"/>
</dbReference>
<evidence type="ECO:0000256" key="3">
    <source>
        <dbReference type="ARBA" id="ARBA00008766"/>
    </source>
</evidence>
<organism evidence="11 12">
    <name type="scientific">Thiomicrorhabdus heinhorstiae</name>
    <dbReference type="NCBI Taxonomy" id="2748010"/>
    <lineage>
        <taxon>Bacteria</taxon>
        <taxon>Pseudomonadati</taxon>
        <taxon>Pseudomonadota</taxon>
        <taxon>Gammaproteobacteria</taxon>
        <taxon>Thiotrichales</taxon>
        <taxon>Piscirickettsiaceae</taxon>
        <taxon>Thiomicrorhabdus</taxon>
    </lineage>
</organism>
<dbReference type="Proteomes" id="UP001193680">
    <property type="component" value="Unassembled WGS sequence"/>
</dbReference>
<dbReference type="InterPro" id="IPR036005">
    <property type="entry name" value="Creatinase/aminopeptidase-like"/>
</dbReference>
<evidence type="ECO:0000313" key="12">
    <source>
        <dbReference type="Proteomes" id="UP001193680"/>
    </source>
</evidence>
<evidence type="ECO:0000256" key="6">
    <source>
        <dbReference type="ARBA" id="ARBA00022723"/>
    </source>
</evidence>
<protein>
    <recommendedName>
        <fullName evidence="4">Xaa-Pro aminopeptidase</fullName>
        <ecNumber evidence="4">3.4.11.9</ecNumber>
    </recommendedName>
</protein>
<evidence type="ECO:0000256" key="8">
    <source>
        <dbReference type="ARBA" id="ARBA00023049"/>
    </source>
</evidence>
<dbReference type="Gene3D" id="3.40.350.10">
    <property type="entry name" value="Creatinase/prolidase N-terminal domain"/>
    <property type="match status" value="1"/>
</dbReference>
<accession>A0ABS0BZJ3</accession>
<keyword evidence="9" id="KW-0464">Manganese</keyword>